<evidence type="ECO:0000256" key="1">
    <source>
        <dbReference type="ARBA" id="ARBA00022741"/>
    </source>
</evidence>
<dbReference type="Gene3D" id="3.40.50.300">
    <property type="entry name" value="P-loop containing nucleotide triphosphate hydrolases"/>
    <property type="match status" value="3"/>
</dbReference>
<keyword evidence="3 8" id="KW-0347">Helicase</keyword>
<evidence type="ECO:0000259" key="6">
    <source>
        <dbReference type="Pfam" id="PF12513"/>
    </source>
</evidence>
<proteinExistence type="predicted"/>
<dbReference type="GO" id="GO:0004386">
    <property type="term" value="F:helicase activity"/>
    <property type="evidence" value="ECO:0007669"/>
    <property type="project" value="UniProtKB-KW"/>
</dbReference>
<dbReference type="GO" id="GO:0005524">
    <property type="term" value="F:ATP binding"/>
    <property type="evidence" value="ECO:0007669"/>
    <property type="project" value="UniProtKB-KW"/>
</dbReference>
<dbReference type="InterPro" id="IPR050699">
    <property type="entry name" value="RNA-DNA_Helicase"/>
</dbReference>
<dbReference type="EMBL" id="JROU02001828">
    <property type="protein sequence ID" value="OEH75115.1"/>
    <property type="molecule type" value="Genomic_DNA"/>
</dbReference>
<evidence type="ECO:0000256" key="4">
    <source>
        <dbReference type="ARBA" id="ARBA00022840"/>
    </source>
</evidence>
<dbReference type="InterPro" id="IPR055206">
    <property type="entry name" value="DEXQc_SUV3"/>
</dbReference>
<accession>A0A1D3CV90</accession>
<evidence type="ECO:0000256" key="3">
    <source>
        <dbReference type="ARBA" id="ARBA00022806"/>
    </source>
</evidence>
<dbReference type="GO" id="GO:0016787">
    <property type="term" value="F:hydrolase activity"/>
    <property type="evidence" value="ECO:0007669"/>
    <property type="project" value="UniProtKB-KW"/>
</dbReference>
<protein>
    <submittedName>
        <fullName evidence="8">Helicase</fullName>
    </submittedName>
</protein>
<dbReference type="InterPro" id="IPR027417">
    <property type="entry name" value="P-loop_NTPase"/>
</dbReference>
<keyword evidence="9" id="KW-1185">Reference proteome</keyword>
<name>A0A1D3CV90_9EIME</name>
<evidence type="ECO:0000256" key="2">
    <source>
        <dbReference type="ARBA" id="ARBA00022801"/>
    </source>
</evidence>
<dbReference type="Pfam" id="PF12513">
    <property type="entry name" value="SUV3_C"/>
    <property type="match status" value="1"/>
</dbReference>
<evidence type="ECO:0000313" key="9">
    <source>
        <dbReference type="Proteomes" id="UP000095192"/>
    </source>
</evidence>
<evidence type="ECO:0000256" key="5">
    <source>
        <dbReference type="SAM" id="SignalP"/>
    </source>
</evidence>
<sequence length="1066" mass="115641">MQQLLQRLALLLQLPAPAPAECSYATVSTEGSQEDSESPTKQCSWASCAAAELQSAADVYTTAAAMAFRVALCRSIFAIAHSRTLVPIPCKLTLPTSERALAYATNRHINQNEQAKQDQVQNRSDSSMWWEDGDTEWPADLVARTFPPTPVRAALQQQMHHNQQGYAAGSKTCGVSMYTPGQEAAFSACHAASCASPGSTDKPPQLLAAGPGLGTPPAAAHLDISPLLMVTPLSAAERHTLVLLWRRLTCTKTPLKSLAGEPVGPPLVAFVEARWGLPTSLLAAEETHKDFFGWLFTAVRMSQQHQDHQKQQEDPMDVAQVASVKDLLQAIRGHFHLQDAAVRHAQLQQQSAQQGLDNLLQQWRRGFSDVAELDILSSTYSMLLEIASAMESTCGLPGGHRISVNAEHVFPAATGPLMALARIYFARRAFSGVMSLKNKLKLVDLTNPERWFPYARRQKRSISLFLGPPNSGKTRRALDAIMAAPTGCYLGPLRLLAREVYNQLKAKGIRCSLITGPEKIIDSEATHVCSTVEAAVLDRDFALGVLDEVQLLGDAQRGPAWTRAFLGLRVTELHVCGEETAGPLVEKLALQCGDTVCNKCTLNSLAVLKVEEQALPTDWVSSLQAGDCLLTFSVNACWQLKSFLATRGVRASVLYGQLPPDVRLRQTRKFNEAVQLHISKLQEQQHPALHTVPLHSAASINPCAMEQRVITPLSDPATPLSSIASLQTPGKAAAGDQEAGDSYPIPNSVLIATDAIGLGVNLAIRRIIFTSIFKYDGAHLRPLGASEIRQLAFRAGRFVSLIHTRNPYFIPPGALHGAIAVADLLKDIPLRPHELYIFCTAPVSVSRPPQQIGLQEQLQHESRDAGIRQDTHMTASHVNRTVVADDEISVSRSESTTATGTAAASGYISLPMQAALRSFAVSLAATRLVMLPPPFRIVRRKENVHQHVQVQQQESQLRHMCGLDDPPQLAAAAGVGFFDASVLGQPPEAEETEAAPAETLESLRAWETIYQVLDLYLWLADKLPKAFTDAPLAVSGKALAAEVIEEALDRGAPLQGLGEPDEPEHP</sequence>
<dbReference type="PANTHER" id="PTHR12131">
    <property type="entry name" value="ATP-DEPENDENT RNA AND DNA HELICASE"/>
    <property type="match status" value="1"/>
</dbReference>
<evidence type="ECO:0000259" key="7">
    <source>
        <dbReference type="Pfam" id="PF22527"/>
    </source>
</evidence>
<keyword evidence="2" id="KW-0378">Hydrolase</keyword>
<dbReference type="VEuPathDB" id="ToxoDB:LOC34618781"/>
<feature type="signal peptide" evidence="5">
    <location>
        <begin position="1"/>
        <end position="20"/>
    </location>
</feature>
<comment type="caution">
    <text evidence="8">The sequence shown here is derived from an EMBL/GenBank/DDBJ whole genome shotgun (WGS) entry which is preliminary data.</text>
</comment>
<dbReference type="Pfam" id="PF22527">
    <property type="entry name" value="DEXQc_Suv3"/>
    <property type="match status" value="1"/>
</dbReference>
<dbReference type="SUPFAM" id="SSF52540">
    <property type="entry name" value="P-loop containing nucleoside triphosphate hydrolases"/>
    <property type="match status" value="2"/>
</dbReference>
<dbReference type="PANTHER" id="PTHR12131:SF1">
    <property type="entry name" value="ATP-DEPENDENT RNA HELICASE SUPV3L1, MITOCHONDRIAL-RELATED"/>
    <property type="match status" value="1"/>
</dbReference>
<dbReference type="VEuPathDB" id="ToxoDB:cyc_01843"/>
<gene>
    <name evidence="8" type="ORF">cyc_01843</name>
</gene>
<evidence type="ECO:0000313" key="8">
    <source>
        <dbReference type="EMBL" id="OEH75115.1"/>
    </source>
</evidence>
<keyword evidence="4" id="KW-0067">ATP-binding</keyword>
<keyword evidence="1" id="KW-0547">Nucleotide-binding</keyword>
<feature type="chain" id="PRO_5008913923" evidence="5">
    <location>
        <begin position="21"/>
        <end position="1066"/>
    </location>
</feature>
<dbReference type="AlphaFoldDB" id="A0A1D3CV90"/>
<organism evidence="8 9">
    <name type="scientific">Cyclospora cayetanensis</name>
    <dbReference type="NCBI Taxonomy" id="88456"/>
    <lineage>
        <taxon>Eukaryota</taxon>
        <taxon>Sar</taxon>
        <taxon>Alveolata</taxon>
        <taxon>Apicomplexa</taxon>
        <taxon>Conoidasida</taxon>
        <taxon>Coccidia</taxon>
        <taxon>Eucoccidiorida</taxon>
        <taxon>Eimeriorina</taxon>
        <taxon>Eimeriidae</taxon>
        <taxon>Cyclospora</taxon>
    </lineage>
</organism>
<dbReference type="Proteomes" id="UP000095192">
    <property type="component" value="Unassembled WGS sequence"/>
</dbReference>
<reference evidence="8 9" key="1">
    <citation type="journal article" date="2016" name="BMC Genomics">
        <title>Comparative genomics reveals Cyclospora cayetanensis possesses coccidia-like metabolism and invasion components but unique surface antigens.</title>
        <authorList>
            <person name="Liu S."/>
            <person name="Wang L."/>
            <person name="Zheng H."/>
            <person name="Xu Z."/>
            <person name="Roellig D.M."/>
            <person name="Li N."/>
            <person name="Frace M.A."/>
            <person name="Tang K."/>
            <person name="Arrowood M.J."/>
            <person name="Moss D.M."/>
            <person name="Zhang L."/>
            <person name="Feng Y."/>
            <person name="Xiao L."/>
        </authorList>
    </citation>
    <scope>NUCLEOTIDE SEQUENCE [LARGE SCALE GENOMIC DNA]</scope>
    <source>
        <strain evidence="8 9">CHN_HEN01</strain>
    </source>
</reference>
<dbReference type="InterPro" id="IPR022192">
    <property type="entry name" value="SUV3_C"/>
</dbReference>
<feature type="domain" description="ATP-dependent RNA helicase SUV3 C-terminal" evidence="6">
    <location>
        <begin position="1005"/>
        <end position="1050"/>
    </location>
</feature>
<dbReference type="InParanoid" id="A0A1D3CV90"/>
<keyword evidence="5" id="KW-0732">Signal</keyword>
<feature type="domain" description="ATP-dependent RNA helicase SUV3 DEXQ-box helicase" evidence="7">
    <location>
        <begin position="448"/>
        <end position="596"/>
    </location>
</feature>
<dbReference type="Gene3D" id="1.20.58.1080">
    <property type="match status" value="1"/>
</dbReference>